<name>A0ABV8JJQ5_9FLAO</name>
<comment type="caution">
    <text evidence="2">The sequence shown here is derived from an EMBL/GenBank/DDBJ whole genome shotgun (WGS) entry which is preliminary data.</text>
</comment>
<accession>A0ABV8JJQ5</accession>
<keyword evidence="3" id="KW-1185">Reference proteome</keyword>
<evidence type="ECO:0000313" key="3">
    <source>
        <dbReference type="Proteomes" id="UP001595814"/>
    </source>
</evidence>
<dbReference type="RefSeq" id="WP_225621243.1">
    <property type="nucleotide sequence ID" value="NZ_JACYFJ010000004.1"/>
</dbReference>
<protein>
    <submittedName>
        <fullName evidence="2">DUF1801 domain-containing protein</fullName>
    </submittedName>
</protein>
<sequence length="180" mass="20705">MDRQEKMFKYYEEEHQFRTAIGVLRDLALKTGLEETYKWNFPTYTINGKNVLAICKFKQHFGIWFFNGAVLSDFDQVLENAQVGKTQAMRHWKFKSQEDVDPKKVTSYMLEAIDNQRKGIEHKTSKKSTSGKVDIPELLNKALTETDGAQNAFEGLSNYKKRNTSNISLRQNGTVPSCPV</sequence>
<dbReference type="Proteomes" id="UP001595814">
    <property type="component" value="Unassembled WGS sequence"/>
</dbReference>
<evidence type="ECO:0000313" key="2">
    <source>
        <dbReference type="EMBL" id="MFC4094426.1"/>
    </source>
</evidence>
<dbReference type="SUPFAM" id="SSF159888">
    <property type="entry name" value="YdhG-like"/>
    <property type="match status" value="1"/>
</dbReference>
<proteinExistence type="predicted"/>
<evidence type="ECO:0000259" key="1">
    <source>
        <dbReference type="Pfam" id="PF08818"/>
    </source>
</evidence>
<dbReference type="EMBL" id="JBHSAW010000001">
    <property type="protein sequence ID" value="MFC4094426.1"/>
    <property type="molecule type" value="Genomic_DNA"/>
</dbReference>
<dbReference type="Pfam" id="PF08818">
    <property type="entry name" value="DUF1801"/>
    <property type="match status" value="1"/>
</dbReference>
<reference evidence="3" key="1">
    <citation type="journal article" date="2019" name="Int. J. Syst. Evol. Microbiol.">
        <title>The Global Catalogue of Microorganisms (GCM) 10K type strain sequencing project: providing services to taxonomists for standard genome sequencing and annotation.</title>
        <authorList>
            <consortium name="The Broad Institute Genomics Platform"/>
            <consortium name="The Broad Institute Genome Sequencing Center for Infectious Disease"/>
            <person name="Wu L."/>
            <person name="Ma J."/>
        </authorList>
    </citation>
    <scope>NUCLEOTIDE SEQUENCE [LARGE SCALE GENOMIC DNA]</scope>
    <source>
        <strain evidence="3">CECT 7477</strain>
    </source>
</reference>
<organism evidence="2 3">
    <name type="scientific">Euzebyella saccharophila</name>
    <dbReference type="NCBI Taxonomy" id="679664"/>
    <lineage>
        <taxon>Bacteria</taxon>
        <taxon>Pseudomonadati</taxon>
        <taxon>Bacteroidota</taxon>
        <taxon>Flavobacteriia</taxon>
        <taxon>Flavobacteriales</taxon>
        <taxon>Flavobacteriaceae</taxon>
        <taxon>Euzebyella</taxon>
    </lineage>
</organism>
<feature type="domain" description="YdhG-like" evidence="1">
    <location>
        <begin position="23"/>
        <end position="113"/>
    </location>
</feature>
<gene>
    <name evidence="2" type="ORF">ACFOUT_00970</name>
</gene>
<dbReference type="Gene3D" id="3.90.1150.200">
    <property type="match status" value="1"/>
</dbReference>
<dbReference type="InterPro" id="IPR014922">
    <property type="entry name" value="YdhG-like"/>
</dbReference>